<organism evidence="8 9">
    <name type="scientific">Vibrio algicola</name>
    <dbReference type="NCBI Taxonomy" id="2662262"/>
    <lineage>
        <taxon>Bacteria</taxon>
        <taxon>Pseudomonadati</taxon>
        <taxon>Pseudomonadota</taxon>
        <taxon>Gammaproteobacteria</taxon>
        <taxon>Vibrionales</taxon>
        <taxon>Vibrionaceae</taxon>
        <taxon>Vibrio</taxon>
    </lineage>
</organism>
<dbReference type="PANTHER" id="PTHR33215">
    <property type="entry name" value="PROTEIN DISTAL ANTENNA"/>
    <property type="match status" value="1"/>
</dbReference>
<dbReference type="InterPro" id="IPR051839">
    <property type="entry name" value="RD_transcriptional_regulator"/>
</dbReference>
<keyword evidence="5" id="KW-0804">Transcription</keyword>
<dbReference type="InterPro" id="IPR009057">
    <property type="entry name" value="Homeodomain-like_sf"/>
</dbReference>
<evidence type="ECO:0000256" key="3">
    <source>
        <dbReference type="ARBA" id="ARBA00022553"/>
    </source>
</evidence>
<evidence type="ECO:0000256" key="4">
    <source>
        <dbReference type="ARBA" id="ARBA00023015"/>
    </source>
</evidence>
<sequence length="95" mass="11025">MNTKRQYRTYTKEFKEEAIGLITEQGYSVAQAADVLGVSQNLLYTWKQKADELNNSSVNADERTELMALRKEVKQLRMEKEILKKASAFFAKEMK</sequence>
<name>A0A5Q0TGD9_9VIBR</name>
<keyword evidence="2" id="KW-0217">Developmental protein</keyword>
<keyword evidence="4" id="KW-0805">Transcription regulation</keyword>
<keyword evidence="6" id="KW-0175">Coiled coil</keyword>
<dbReference type="InterPro" id="IPR007889">
    <property type="entry name" value="HTH_Psq"/>
</dbReference>
<dbReference type="Proteomes" id="UP000348942">
    <property type="component" value="Chromosome 2"/>
</dbReference>
<dbReference type="PANTHER" id="PTHR33215:SF13">
    <property type="entry name" value="PROTEIN DISTAL ANTENNA"/>
    <property type="match status" value="1"/>
</dbReference>
<proteinExistence type="inferred from homology"/>
<dbReference type="PROSITE" id="PS50960">
    <property type="entry name" value="HTH_PSQ"/>
    <property type="match status" value="1"/>
</dbReference>
<evidence type="ECO:0000313" key="9">
    <source>
        <dbReference type="Proteomes" id="UP000348942"/>
    </source>
</evidence>
<dbReference type="EMBL" id="CP045700">
    <property type="protein sequence ID" value="QGA66218.1"/>
    <property type="molecule type" value="Genomic_DNA"/>
</dbReference>
<feature type="coiled-coil region" evidence="6">
    <location>
        <begin position="59"/>
        <end position="86"/>
    </location>
</feature>
<accession>A0A5Q0TGD9</accession>
<evidence type="ECO:0000256" key="2">
    <source>
        <dbReference type="ARBA" id="ARBA00022473"/>
    </source>
</evidence>
<evidence type="ECO:0000256" key="5">
    <source>
        <dbReference type="ARBA" id="ARBA00023163"/>
    </source>
</evidence>
<dbReference type="GO" id="GO:0006313">
    <property type="term" value="P:DNA transposition"/>
    <property type="evidence" value="ECO:0007669"/>
    <property type="project" value="InterPro"/>
</dbReference>
<protein>
    <submittedName>
        <fullName evidence="8">Transposase</fullName>
    </submittedName>
</protein>
<feature type="domain" description="HTH psq-type" evidence="7">
    <location>
        <begin position="1"/>
        <end position="53"/>
    </location>
</feature>
<keyword evidence="9" id="KW-1185">Reference proteome</keyword>
<dbReference type="Gene3D" id="1.10.10.60">
    <property type="entry name" value="Homeodomain-like"/>
    <property type="match status" value="1"/>
</dbReference>
<evidence type="ECO:0000256" key="6">
    <source>
        <dbReference type="SAM" id="Coils"/>
    </source>
</evidence>
<evidence type="ECO:0000259" key="7">
    <source>
        <dbReference type="PROSITE" id="PS50960"/>
    </source>
</evidence>
<evidence type="ECO:0000313" key="8">
    <source>
        <dbReference type="EMBL" id="QGA66218.1"/>
    </source>
</evidence>
<dbReference type="GO" id="GO:0003677">
    <property type="term" value="F:DNA binding"/>
    <property type="evidence" value="ECO:0007669"/>
    <property type="project" value="InterPro"/>
</dbReference>
<keyword evidence="3" id="KW-0597">Phosphoprotein</keyword>
<dbReference type="SUPFAM" id="SSF46689">
    <property type="entry name" value="Homeodomain-like"/>
    <property type="match status" value="1"/>
</dbReference>
<dbReference type="GO" id="GO:0004803">
    <property type="term" value="F:transposase activity"/>
    <property type="evidence" value="ECO:0007669"/>
    <property type="project" value="InterPro"/>
</dbReference>
<dbReference type="InterPro" id="IPR002514">
    <property type="entry name" value="Transposase_8"/>
</dbReference>
<dbReference type="AlphaFoldDB" id="A0A5Q0TGD9"/>
<comment type="similarity">
    <text evidence="1">Belongs to the transposase 8 family.</text>
</comment>
<dbReference type="Pfam" id="PF01527">
    <property type="entry name" value="HTH_Tnp_1"/>
    <property type="match status" value="1"/>
</dbReference>
<reference evidence="8 9" key="1">
    <citation type="submission" date="2019-10" db="EMBL/GenBank/DDBJ databases">
        <title>Vibrio sp. nov., isolated from Coralline algae surface.</title>
        <authorList>
            <person name="Geng Y."/>
            <person name="Zhang X."/>
        </authorList>
    </citation>
    <scope>NUCLEOTIDE SEQUENCE [LARGE SCALE GENOMIC DNA]</scope>
    <source>
        <strain evidence="8 9">SM1977</strain>
    </source>
</reference>
<evidence type="ECO:0000256" key="1">
    <source>
        <dbReference type="ARBA" id="ARBA00009964"/>
    </source>
</evidence>
<gene>
    <name evidence="8" type="ORF">GFB47_12280</name>
</gene>